<evidence type="ECO:0000259" key="14">
    <source>
        <dbReference type="Pfam" id="PF18035"/>
    </source>
</evidence>
<evidence type="ECO:0000313" key="15">
    <source>
        <dbReference type="EMBL" id="KZT50954.1"/>
    </source>
</evidence>
<dbReference type="GO" id="GO:0005789">
    <property type="term" value="C:endoplasmic reticulum membrane"/>
    <property type="evidence" value="ECO:0007669"/>
    <property type="project" value="UniProtKB-SubCell"/>
</dbReference>
<dbReference type="GO" id="GO:0070973">
    <property type="term" value="P:protein localization to endoplasmic reticulum exit site"/>
    <property type="evidence" value="ECO:0007669"/>
    <property type="project" value="UniProtKB-UniRule"/>
</dbReference>
<proteinExistence type="inferred from homology"/>
<dbReference type="FunCoup" id="A0A165CKD3">
    <property type="interactions" value="183"/>
</dbReference>
<evidence type="ECO:0000256" key="4">
    <source>
        <dbReference type="ARBA" id="ARBA00022692"/>
    </source>
</evidence>
<dbReference type="InParanoid" id="A0A165CKD3"/>
<organism evidence="15 16">
    <name type="scientific">Calocera cornea HHB12733</name>
    <dbReference type="NCBI Taxonomy" id="1353952"/>
    <lineage>
        <taxon>Eukaryota</taxon>
        <taxon>Fungi</taxon>
        <taxon>Dikarya</taxon>
        <taxon>Basidiomycota</taxon>
        <taxon>Agaricomycotina</taxon>
        <taxon>Dacrymycetes</taxon>
        <taxon>Dacrymycetales</taxon>
        <taxon>Dacrymycetaceae</taxon>
        <taxon>Calocera</taxon>
    </lineage>
</organism>
<evidence type="ECO:0000256" key="1">
    <source>
        <dbReference type="ARBA" id="ARBA00004477"/>
    </source>
</evidence>
<dbReference type="InterPro" id="IPR041672">
    <property type="entry name" value="Bap31/Bap29_C"/>
</dbReference>
<dbReference type="EMBL" id="KV424134">
    <property type="protein sequence ID" value="KZT50954.1"/>
    <property type="molecule type" value="Genomic_DNA"/>
</dbReference>
<keyword evidence="10 11" id="KW-0472">Membrane</keyword>
<keyword evidence="15" id="KW-0675">Receptor</keyword>
<dbReference type="Gene3D" id="1.20.5.110">
    <property type="match status" value="1"/>
</dbReference>
<evidence type="ECO:0000256" key="3">
    <source>
        <dbReference type="ARBA" id="ARBA00022448"/>
    </source>
</evidence>
<dbReference type="AlphaFoldDB" id="A0A165CKD3"/>
<keyword evidence="8 11" id="KW-1133">Transmembrane helix</keyword>
<sequence>MTLYYSLCFVLLTGEMAFFLLLVTPLPFAARRRFFTFLSESPIVGKIAYALKIMFIFVAILFVDAVQRMFRTTAEADMAKQGNGGADVRAETNFAAKKFYAQRNMYLTGFTLFLSLILTRTYYIILDLIHTQEEYAKLKKVTQSNSKASLQSGDQTKVIEELKTKLAAAEAKSRDYDTLKSQAAGQAKEYDRLADEYNAVTNGKSDKKAD</sequence>
<dbReference type="PANTHER" id="PTHR12701">
    <property type="entry name" value="BCR-ASSOCIATED PROTEIN, BAP"/>
    <property type="match status" value="1"/>
</dbReference>
<keyword evidence="6 11" id="KW-0931">ER-Golgi transport</keyword>
<evidence type="ECO:0000256" key="10">
    <source>
        <dbReference type="ARBA" id="ARBA00023136"/>
    </source>
</evidence>
<dbReference type="InterPro" id="IPR040463">
    <property type="entry name" value="BAP29/BAP31_N"/>
</dbReference>
<reference evidence="15 16" key="1">
    <citation type="journal article" date="2016" name="Mol. Biol. Evol.">
        <title>Comparative Genomics of Early-Diverging Mushroom-Forming Fungi Provides Insights into the Origins of Lignocellulose Decay Capabilities.</title>
        <authorList>
            <person name="Nagy L.G."/>
            <person name="Riley R."/>
            <person name="Tritt A."/>
            <person name="Adam C."/>
            <person name="Daum C."/>
            <person name="Floudas D."/>
            <person name="Sun H."/>
            <person name="Yadav J.S."/>
            <person name="Pangilinan J."/>
            <person name="Larsson K.H."/>
            <person name="Matsuura K."/>
            <person name="Barry K."/>
            <person name="Labutti K."/>
            <person name="Kuo R."/>
            <person name="Ohm R.A."/>
            <person name="Bhattacharya S.S."/>
            <person name="Shirouzu T."/>
            <person name="Yoshinaga Y."/>
            <person name="Martin F.M."/>
            <person name="Grigoriev I.V."/>
            <person name="Hibbett D.S."/>
        </authorList>
    </citation>
    <scope>NUCLEOTIDE SEQUENCE [LARGE SCALE GENOMIC DNA]</scope>
    <source>
        <strain evidence="15 16">HHB12733</strain>
    </source>
</reference>
<keyword evidence="9 12" id="KW-0175">Coiled coil</keyword>
<comment type="subcellular location">
    <subcellularLocation>
        <location evidence="1 11">Endoplasmic reticulum membrane</location>
        <topology evidence="1 11">Multi-pass membrane protein</topology>
    </subcellularLocation>
</comment>
<evidence type="ECO:0000259" key="13">
    <source>
        <dbReference type="Pfam" id="PF05529"/>
    </source>
</evidence>
<evidence type="ECO:0000313" key="16">
    <source>
        <dbReference type="Proteomes" id="UP000076842"/>
    </source>
</evidence>
<keyword evidence="7 11" id="KW-0653">Protein transport</keyword>
<accession>A0A165CKD3</accession>
<evidence type="ECO:0000256" key="2">
    <source>
        <dbReference type="ARBA" id="ARBA00007956"/>
    </source>
</evidence>
<evidence type="ECO:0000256" key="6">
    <source>
        <dbReference type="ARBA" id="ARBA00022892"/>
    </source>
</evidence>
<protein>
    <recommendedName>
        <fullName evidence="11">Endoplasmic reticulum transmembrane protein</fullName>
    </recommendedName>
</protein>
<feature type="transmembrane region" description="Helical" evidence="11">
    <location>
        <begin position="7"/>
        <end position="27"/>
    </location>
</feature>
<dbReference type="GO" id="GO:0006886">
    <property type="term" value="P:intracellular protein transport"/>
    <property type="evidence" value="ECO:0007669"/>
    <property type="project" value="UniProtKB-UniRule"/>
</dbReference>
<evidence type="ECO:0000256" key="7">
    <source>
        <dbReference type="ARBA" id="ARBA00022927"/>
    </source>
</evidence>
<feature type="domain" description="Bap31/Bap29 cytoplasmic coiled-coil" evidence="14">
    <location>
        <begin position="159"/>
        <end position="210"/>
    </location>
</feature>
<dbReference type="OrthoDB" id="435607at2759"/>
<name>A0A165CKD3_9BASI</name>
<comment type="function">
    <text evidence="11">May play a role in anterograde transport of membrane proteins from the endoplasmic reticulum to the Golgi.</text>
</comment>
<gene>
    <name evidence="15" type="ORF">CALCODRAFT_504132</name>
</gene>
<feature type="domain" description="BAP29/BAP31 transmembrane" evidence="13">
    <location>
        <begin position="1"/>
        <end position="137"/>
    </location>
</feature>
<evidence type="ECO:0000256" key="5">
    <source>
        <dbReference type="ARBA" id="ARBA00022824"/>
    </source>
</evidence>
<evidence type="ECO:0000256" key="12">
    <source>
        <dbReference type="SAM" id="Coils"/>
    </source>
</evidence>
<comment type="similarity">
    <text evidence="2 11">Belongs to the BCAP29/BCAP31 family.</text>
</comment>
<feature type="transmembrane region" description="Helical" evidence="11">
    <location>
        <begin position="105"/>
        <end position="125"/>
    </location>
</feature>
<dbReference type="Proteomes" id="UP000076842">
    <property type="component" value="Unassembled WGS sequence"/>
</dbReference>
<dbReference type="InterPro" id="IPR008417">
    <property type="entry name" value="BAP29/BAP31"/>
</dbReference>
<dbReference type="PANTHER" id="PTHR12701:SF20">
    <property type="entry name" value="ENDOPLASMIC RETICULUM TRANSMEMBRANE PROTEIN"/>
    <property type="match status" value="1"/>
</dbReference>
<keyword evidence="16" id="KW-1185">Reference proteome</keyword>
<dbReference type="GO" id="GO:0006888">
    <property type="term" value="P:endoplasmic reticulum to Golgi vesicle-mediated transport"/>
    <property type="evidence" value="ECO:0007669"/>
    <property type="project" value="UniProtKB-UniRule"/>
</dbReference>
<evidence type="ECO:0000256" key="8">
    <source>
        <dbReference type="ARBA" id="ARBA00022989"/>
    </source>
</evidence>
<dbReference type="Pfam" id="PF05529">
    <property type="entry name" value="Bap31"/>
    <property type="match status" value="1"/>
</dbReference>
<keyword evidence="5 11" id="KW-0256">Endoplasmic reticulum</keyword>
<feature type="transmembrane region" description="Helical" evidence="11">
    <location>
        <begin position="47"/>
        <end position="66"/>
    </location>
</feature>
<keyword evidence="3 11" id="KW-0813">Transport</keyword>
<dbReference type="Pfam" id="PF18035">
    <property type="entry name" value="Bap31_Bap29_C"/>
    <property type="match status" value="1"/>
</dbReference>
<keyword evidence="4 11" id="KW-0812">Transmembrane</keyword>
<evidence type="ECO:0000256" key="11">
    <source>
        <dbReference type="RuleBase" id="RU367026"/>
    </source>
</evidence>
<dbReference type="STRING" id="1353952.A0A165CKD3"/>
<feature type="coiled-coil region" evidence="12">
    <location>
        <begin position="159"/>
        <end position="196"/>
    </location>
</feature>
<evidence type="ECO:0000256" key="9">
    <source>
        <dbReference type="ARBA" id="ARBA00023054"/>
    </source>
</evidence>